<dbReference type="InterPro" id="IPR005299">
    <property type="entry name" value="MeTrfase_7"/>
</dbReference>
<dbReference type="EMBL" id="MCFA01000126">
    <property type="protein sequence ID" value="ORY05385.1"/>
    <property type="molecule type" value="Genomic_DNA"/>
</dbReference>
<keyword evidence="3" id="KW-0489">Methyltransferase</keyword>
<evidence type="ECO:0000313" key="4">
    <source>
        <dbReference type="Proteomes" id="UP000193144"/>
    </source>
</evidence>
<keyword evidence="2" id="KW-0460">Magnesium</keyword>
<name>A0A1Y1Z6F5_9PLEO</name>
<gene>
    <name evidence="3" type="ORF">BCR34DRAFT_604542</name>
</gene>
<organism evidence="3 4">
    <name type="scientific">Clohesyomyces aquaticus</name>
    <dbReference type="NCBI Taxonomy" id="1231657"/>
    <lineage>
        <taxon>Eukaryota</taxon>
        <taxon>Fungi</taxon>
        <taxon>Dikarya</taxon>
        <taxon>Ascomycota</taxon>
        <taxon>Pezizomycotina</taxon>
        <taxon>Dothideomycetes</taxon>
        <taxon>Pleosporomycetidae</taxon>
        <taxon>Pleosporales</taxon>
        <taxon>Lindgomycetaceae</taxon>
        <taxon>Clohesyomyces</taxon>
    </lineage>
</organism>
<keyword evidence="3" id="KW-0808">Transferase</keyword>
<dbReference type="GO" id="GO:0046872">
    <property type="term" value="F:metal ion binding"/>
    <property type="evidence" value="ECO:0007669"/>
    <property type="project" value="UniProtKB-KW"/>
</dbReference>
<evidence type="ECO:0000256" key="1">
    <source>
        <dbReference type="ARBA" id="ARBA00022723"/>
    </source>
</evidence>
<dbReference type="Pfam" id="PF03492">
    <property type="entry name" value="Methyltransf_7"/>
    <property type="match status" value="1"/>
</dbReference>
<protein>
    <submittedName>
        <fullName evidence="3">S-adenosyl-L-methionine-dependent methyltransferase</fullName>
    </submittedName>
</protein>
<dbReference type="InterPro" id="IPR042086">
    <property type="entry name" value="MeTrfase_capping"/>
</dbReference>
<accession>A0A1Y1Z6F5</accession>
<dbReference type="OrthoDB" id="3798174at2759"/>
<dbReference type="Gene3D" id="1.10.1200.270">
    <property type="entry name" value="Methyltransferase, alpha-helical capping domain"/>
    <property type="match status" value="1"/>
</dbReference>
<dbReference type="SUPFAM" id="SSF53335">
    <property type="entry name" value="S-adenosyl-L-methionine-dependent methyltransferases"/>
    <property type="match status" value="1"/>
</dbReference>
<dbReference type="GO" id="GO:0032259">
    <property type="term" value="P:methylation"/>
    <property type="evidence" value="ECO:0007669"/>
    <property type="project" value="UniProtKB-KW"/>
</dbReference>
<evidence type="ECO:0000313" key="3">
    <source>
        <dbReference type="EMBL" id="ORY05385.1"/>
    </source>
</evidence>
<dbReference type="PANTHER" id="PTHR31009">
    <property type="entry name" value="S-ADENOSYL-L-METHIONINE:CARBOXYL METHYLTRANSFERASE FAMILY PROTEIN"/>
    <property type="match status" value="1"/>
</dbReference>
<dbReference type="InterPro" id="IPR029063">
    <property type="entry name" value="SAM-dependent_MTases_sf"/>
</dbReference>
<proteinExistence type="predicted"/>
<evidence type="ECO:0000256" key="2">
    <source>
        <dbReference type="ARBA" id="ARBA00022842"/>
    </source>
</evidence>
<keyword evidence="1" id="KW-0479">Metal-binding</keyword>
<comment type="caution">
    <text evidence="3">The sequence shown here is derived from an EMBL/GenBank/DDBJ whole genome shotgun (WGS) entry which is preliminary data.</text>
</comment>
<reference evidence="3 4" key="1">
    <citation type="submission" date="2016-07" db="EMBL/GenBank/DDBJ databases">
        <title>Pervasive Adenine N6-methylation of Active Genes in Fungi.</title>
        <authorList>
            <consortium name="DOE Joint Genome Institute"/>
            <person name="Mondo S.J."/>
            <person name="Dannebaum R.O."/>
            <person name="Kuo R.C."/>
            <person name="Labutti K."/>
            <person name="Haridas S."/>
            <person name="Kuo A."/>
            <person name="Salamov A."/>
            <person name="Ahrendt S.R."/>
            <person name="Lipzen A."/>
            <person name="Sullivan W."/>
            <person name="Andreopoulos W.B."/>
            <person name="Clum A."/>
            <person name="Lindquist E."/>
            <person name="Daum C."/>
            <person name="Ramamoorthy G.K."/>
            <person name="Gryganskyi A."/>
            <person name="Culley D."/>
            <person name="Magnuson J.K."/>
            <person name="James T.Y."/>
            <person name="O'Malley M.A."/>
            <person name="Stajich J.E."/>
            <person name="Spatafora J.W."/>
            <person name="Visel A."/>
            <person name="Grigoriev I.V."/>
        </authorList>
    </citation>
    <scope>NUCLEOTIDE SEQUENCE [LARGE SCALE GENOMIC DNA]</scope>
    <source>
        <strain evidence="3 4">CBS 115471</strain>
    </source>
</reference>
<dbReference type="Gene3D" id="3.40.50.150">
    <property type="entry name" value="Vaccinia Virus protein VP39"/>
    <property type="match status" value="1"/>
</dbReference>
<dbReference type="GO" id="GO:0008168">
    <property type="term" value="F:methyltransferase activity"/>
    <property type="evidence" value="ECO:0007669"/>
    <property type="project" value="UniProtKB-KW"/>
</dbReference>
<dbReference type="AlphaFoldDB" id="A0A1Y1Z6F5"/>
<keyword evidence="4" id="KW-1185">Reference proteome</keyword>
<dbReference type="Proteomes" id="UP000193144">
    <property type="component" value="Unassembled WGS sequence"/>
</dbReference>
<sequence>MATFNAPLGDNEITMKTGKGNYNEHALLQARAIEPALALLPDLSSHASISIVDYGCSQGSNSLIPLKALLSTLPANSTVSLTLNDQPFNDWNTVSRTLHSREDEITRGGDLKLILNISPNSFYNQVIQDASVDIALSWSALSYLQHYLPTPPFSSLPEMVTRRKQRNTAQAHIDLINLLRLRALEIKKGGYFIATLGGMKEGDGGENIASAPTTYAMMKALQDLVAAGTMTTTQLLGMDPPIHERTVTELRGSLDSVSDLWTIQHISTQTIIHPAWDSLQASQKSEQDYKEYAESIVDWVFSAFEWYIIKGLRVAEEEKGPRKPVTDEERMVLDDLIERCKKYVREEFKDLPCQVEYLYFKLVRN</sequence>